<dbReference type="AlphaFoldDB" id="A0A9N9DP40"/>
<dbReference type="OrthoDB" id="2443197at2759"/>
<keyword evidence="3" id="KW-1185">Reference proteome</keyword>
<accession>A0A9N9DP40</accession>
<protein>
    <submittedName>
        <fullName evidence="2">6688_t:CDS:1</fullName>
    </submittedName>
</protein>
<proteinExistence type="predicted"/>
<feature type="non-terminal residue" evidence="2">
    <location>
        <position position="439"/>
    </location>
</feature>
<comment type="caution">
    <text evidence="2">The sequence shown here is derived from an EMBL/GenBank/DDBJ whole genome shotgun (WGS) entry which is preliminary data.</text>
</comment>
<evidence type="ECO:0000313" key="3">
    <source>
        <dbReference type="Proteomes" id="UP000789572"/>
    </source>
</evidence>
<feature type="compositionally biased region" description="Basic and acidic residues" evidence="1">
    <location>
        <begin position="200"/>
        <end position="216"/>
    </location>
</feature>
<feature type="non-terminal residue" evidence="2">
    <location>
        <position position="1"/>
    </location>
</feature>
<dbReference type="EMBL" id="CAJVPJ010004046">
    <property type="protein sequence ID" value="CAG8647834.1"/>
    <property type="molecule type" value="Genomic_DNA"/>
</dbReference>
<name>A0A9N9DP40_9GLOM</name>
<evidence type="ECO:0000256" key="1">
    <source>
        <dbReference type="SAM" id="MobiDB-lite"/>
    </source>
</evidence>
<dbReference type="Proteomes" id="UP000789572">
    <property type="component" value="Unassembled WGS sequence"/>
</dbReference>
<organism evidence="2 3">
    <name type="scientific">Paraglomus occultum</name>
    <dbReference type="NCBI Taxonomy" id="144539"/>
    <lineage>
        <taxon>Eukaryota</taxon>
        <taxon>Fungi</taxon>
        <taxon>Fungi incertae sedis</taxon>
        <taxon>Mucoromycota</taxon>
        <taxon>Glomeromycotina</taxon>
        <taxon>Glomeromycetes</taxon>
        <taxon>Paraglomerales</taxon>
        <taxon>Paraglomeraceae</taxon>
        <taxon>Paraglomus</taxon>
    </lineage>
</organism>
<gene>
    <name evidence="2" type="ORF">POCULU_LOCUS9784</name>
</gene>
<sequence>LDMDFNDQILKYLEDCNYTSWSFLGALKYLENNVEYSSADLPAIKEAFLYHMCNISRNPYTSKSVKRKATKLCRSLPSATERPEVQKFVQELDIQNANKIYDNTVELVVVEDKTTKVKLSGKKYTAEQGDINTLKRKRNDALDMTDRVNELEENPFLTASNEDGERWLIQLQTGTRNPVERRPKHSTHSSDEEDGFEGQGDDKNNERDSDVREDELEKQAMETLQGNGEWLVGFKKVNVKEMLTSWQSIKEQSHEDLAYYDIIDLTSQTSSDFVNSSLRRDEIEEMRRFGQPLPKIDDDNIKKLATEMAMAPDFRKAVNENFLPTRGSSEKEFLWDFAYQLGEVCLFASAENYDLRKTDAEDRSSGRKIDIIWSTKLPRLEFALGEVSGPPNQRQHLHYVGDKIKIAKMLKIMLNRIVRIYGGTSASLSLLKLYGIQFY</sequence>
<evidence type="ECO:0000313" key="2">
    <source>
        <dbReference type="EMBL" id="CAG8647834.1"/>
    </source>
</evidence>
<reference evidence="2" key="1">
    <citation type="submission" date="2021-06" db="EMBL/GenBank/DDBJ databases">
        <authorList>
            <person name="Kallberg Y."/>
            <person name="Tangrot J."/>
            <person name="Rosling A."/>
        </authorList>
    </citation>
    <scope>NUCLEOTIDE SEQUENCE</scope>
    <source>
        <strain evidence="2">IA702</strain>
    </source>
</reference>
<feature type="region of interest" description="Disordered" evidence="1">
    <location>
        <begin position="172"/>
        <end position="216"/>
    </location>
</feature>